<dbReference type="InterPro" id="IPR016181">
    <property type="entry name" value="Acyl_CoA_acyltransferase"/>
</dbReference>
<name>A0A7V3JAE0_UNCC3</name>
<dbReference type="GO" id="GO:0016740">
    <property type="term" value="F:transferase activity"/>
    <property type="evidence" value="ECO:0007669"/>
    <property type="project" value="UniProtKB-KW"/>
</dbReference>
<organism evidence="2">
    <name type="scientific">candidate division CPR3 bacterium</name>
    <dbReference type="NCBI Taxonomy" id="2268181"/>
    <lineage>
        <taxon>Bacteria</taxon>
        <taxon>Bacteria division CPR3</taxon>
    </lineage>
</organism>
<keyword evidence="2" id="KW-0808">Transferase</keyword>
<accession>A0A7V3JAE0</accession>
<comment type="caution">
    <text evidence="2">The sequence shown here is derived from an EMBL/GenBank/DDBJ whole genome shotgun (WGS) entry which is preliminary data.</text>
</comment>
<dbReference type="Gene3D" id="3.40.630.30">
    <property type="match status" value="1"/>
</dbReference>
<dbReference type="InterPro" id="IPR038740">
    <property type="entry name" value="BioF2-like_GNAT_dom"/>
</dbReference>
<dbReference type="EMBL" id="DTGG01000123">
    <property type="protein sequence ID" value="HFZ09286.1"/>
    <property type="molecule type" value="Genomic_DNA"/>
</dbReference>
<evidence type="ECO:0000313" key="2">
    <source>
        <dbReference type="EMBL" id="HFZ09286.1"/>
    </source>
</evidence>
<dbReference type="SUPFAM" id="SSF55729">
    <property type="entry name" value="Acyl-CoA N-acyltransferases (Nat)"/>
    <property type="match status" value="1"/>
</dbReference>
<feature type="domain" description="BioF2-like acetyltransferase" evidence="1">
    <location>
        <begin position="213"/>
        <end position="324"/>
    </location>
</feature>
<dbReference type="Pfam" id="PF13480">
    <property type="entry name" value="Acetyltransf_6"/>
    <property type="match status" value="1"/>
</dbReference>
<protein>
    <submittedName>
        <fullName evidence="2">GNAT family N-acetyltransferase</fullName>
    </submittedName>
</protein>
<reference evidence="2" key="1">
    <citation type="journal article" date="2020" name="mSystems">
        <title>Genome- and Community-Level Interaction Insights into Carbon Utilization and Element Cycling Functions of Hydrothermarchaeota in Hydrothermal Sediment.</title>
        <authorList>
            <person name="Zhou Z."/>
            <person name="Liu Y."/>
            <person name="Xu W."/>
            <person name="Pan J."/>
            <person name="Luo Z.H."/>
            <person name="Li M."/>
        </authorList>
    </citation>
    <scope>NUCLEOTIDE SEQUENCE [LARGE SCALE GENOMIC DNA]</scope>
    <source>
        <strain evidence="2">SpSt-757</strain>
    </source>
</reference>
<proteinExistence type="predicted"/>
<evidence type="ECO:0000259" key="1">
    <source>
        <dbReference type="Pfam" id="PF13480"/>
    </source>
</evidence>
<dbReference type="AlphaFoldDB" id="A0A7V3JAE0"/>
<sequence>MKNLWSKRKINILAVFDWDEVNGLMQMWKEYSTHPSVDPDTVAINLLNDVNTSPCILVVTKEGEPRGLVIGLIKEVKMQFKIGYLTLIRSKAKVITILERGIIIKQDTEISSDICEAIYVLMGDIGADFCHFACINETSIIRKAAREVFGKYLVEGGIEKRWYLNLPCSFDEFMRNLSPGIRRDVKWRGKKLKKLYPDTFAKSISPKKGQELDLYSEAIKVFKKTYQAKLGLSNFDSNYVKRKWEILKQLKKLIASVVYINQEPVAFGYGHMFKSTVYFEETGYDPIFKKAYIGEAVWIEIIKNAIESGGKVLDYGLGDSEKKRQFASSFYLEGHLTCWSTSKRARRLMAMKKYSIKINDLLRNSLKKIGIYERAKRLMRTI</sequence>
<gene>
    <name evidence="2" type="ORF">ENV41_04055</name>
</gene>